<accession>A0AAV1QDS2</accession>
<evidence type="ECO:0000256" key="6">
    <source>
        <dbReference type="PROSITE-ProRule" id="PRU01087"/>
    </source>
</evidence>
<dbReference type="PROSITE" id="PS51751">
    <property type="entry name" value="EXPERA"/>
    <property type="match status" value="1"/>
</dbReference>
<dbReference type="Pfam" id="PF05241">
    <property type="entry name" value="EBP"/>
    <property type="match status" value="1"/>
</dbReference>
<feature type="transmembrane region" description="Helical" evidence="7">
    <location>
        <begin position="20"/>
        <end position="42"/>
    </location>
</feature>
<dbReference type="PANTHER" id="PTHR14207">
    <property type="entry name" value="STEROL ISOMERASE"/>
    <property type="match status" value="1"/>
</dbReference>
<feature type="domain" description="EXPERA" evidence="8">
    <location>
        <begin position="1"/>
        <end position="41"/>
    </location>
</feature>
<dbReference type="PANTHER" id="PTHR14207:SF1">
    <property type="entry name" value="EMOPAMIL-BINDING PROTEIN-LIKE"/>
    <property type="match status" value="1"/>
</dbReference>
<dbReference type="Proteomes" id="UP001314229">
    <property type="component" value="Unassembled WGS sequence"/>
</dbReference>
<proteinExistence type="inferred from homology"/>
<evidence type="ECO:0000259" key="8">
    <source>
        <dbReference type="PROSITE" id="PS51751"/>
    </source>
</evidence>
<evidence type="ECO:0000313" key="9">
    <source>
        <dbReference type="EMBL" id="CAK6981603.1"/>
    </source>
</evidence>
<evidence type="ECO:0000313" key="10">
    <source>
        <dbReference type="Proteomes" id="UP001314229"/>
    </source>
</evidence>
<evidence type="ECO:0000256" key="3">
    <source>
        <dbReference type="ARBA" id="ARBA00022692"/>
    </source>
</evidence>
<comment type="similarity">
    <text evidence="2">Belongs to the EBP family.</text>
</comment>
<evidence type="ECO:0000256" key="1">
    <source>
        <dbReference type="ARBA" id="ARBA00004141"/>
    </source>
</evidence>
<dbReference type="EMBL" id="CAWUFR010000851">
    <property type="protein sequence ID" value="CAK6981603.1"/>
    <property type="molecule type" value="Genomic_DNA"/>
</dbReference>
<dbReference type="GO" id="GO:0016125">
    <property type="term" value="P:sterol metabolic process"/>
    <property type="evidence" value="ECO:0007669"/>
    <property type="project" value="InterPro"/>
</dbReference>
<dbReference type="GO" id="GO:0016020">
    <property type="term" value="C:membrane"/>
    <property type="evidence" value="ECO:0007669"/>
    <property type="project" value="UniProtKB-SubCell"/>
</dbReference>
<dbReference type="AlphaFoldDB" id="A0AAV1QDS2"/>
<dbReference type="GO" id="GO:0047750">
    <property type="term" value="F:cholestenol delta-isomerase activity"/>
    <property type="evidence" value="ECO:0007669"/>
    <property type="project" value="InterPro"/>
</dbReference>
<sequence>MTFCPDWLMGSPHLDTSSWLYLWVYLVFFNGLWVLVPVLLLVRSWSSLKQLHDITPDDVTTHRKKM</sequence>
<comment type="subcellular location">
    <subcellularLocation>
        <location evidence="1">Membrane</location>
        <topology evidence="1">Multi-pass membrane protein</topology>
    </subcellularLocation>
</comment>
<keyword evidence="10" id="KW-1185">Reference proteome</keyword>
<dbReference type="InterPro" id="IPR033118">
    <property type="entry name" value="EXPERA"/>
</dbReference>
<evidence type="ECO:0000256" key="2">
    <source>
        <dbReference type="ARBA" id="ARBA00008337"/>
    </source>
</evidence>
<comment type="caution">
    <text evidence="9">The sequence shown here is derived from an EMBL/GenBank/DDBJ whole genome shotgun (WGS) entry which is preliminary data.</text>
</comment>
<evidence type="ECO:0000256" key="4">
    <source>
        <dbReference type="ARBA" id="ARBA00022989"/>
    </source>
</evidence>
<evidence type="ECO:0000256" key="7">
    <source>
        <dbReference type="SAM" id="Phobius"/>
    </source>
</evidence>
<dbReference type="GO" id="GO:0005783">
    <property type="term" value="C:endoplasmic reticulum"/>
    <property type="evidence" value="ECO:0007669"/>
    <property type="project" value="TreeGrafter"/>
</dbReference>
<protein>
    <submittedName>
        <fullName evidence="9">Emopamil-binding protein-like</fullName>
    </submittedName>
</protein>
<gene>
    <name evidence="9" type="ORF">FSCOSCO3_A037202</name>
</gene>
<evidence type="ECO:0000256" key="5">
    <source>
        <dbReference type="ARBA" id="ARBA00023136"/>
    </source>
</evidence>
<reference evidence="9 10" key="1">
    <citation type="submission" date="2024-01" db="EMBL/GenBank/DDBJ databases">
        <authorList>
            <person name="Alioto T."/>
            <person name="Alioto T."/>
            <person name="Gomez Garrido J."/>
        </authorList>
    </citation>
    <scope>NUCLEOTIDE SEQUENCE [LARGE SCALE GENOMIC DNA]</scope>
</reference>
<organism evidence="9 10">
    <name type="scientific">Scomber scombrus</name>
    <name type="common">Atlantic mackerel</name>
    <name type="synonym">Scomber vernalis</name>
    <dbReference type="NCBI Taxonomy" id="13677"/>
    <lineage>
        <taxon>Eukaryota</taxon>
        <taxon>Metazoa</taxon>
        <taxon>Chordata</taxon>
        <taxon>Craniata</taxon>
        <taxon>Vertebrata</taxon>
        <taxon>Euteleostomi</taxon>
        <taxon>Actinopterygii</taxon>
        <taxon>Neopterygii</taxon>
        <taxon>Teleostei</taxon>
        <taxon>Neoteleostei</taxon>
        <taxon>Acanthomorphata</taxon>
        <taxon>Pelagiaria</taxon>
        <taxon>Scombriformes</taxon>
        <taxon>Scombridae</taxon>
        <taxon>Scomber</taxon>
    </lineage>
</organism>
<keyword evidence="4 6" id="KW-1133">Transmembrane helix</keyword>
<name>A0AAV1QDS2_SCOSC</name>
<keyword evidence="5 6" id="KW-0472">Membrane</keyword>
<dbReference type="InterPro" id="IPR007905">
    <property type="entry name" value="EBP"/>
</dbReference>
<keyword evidence="3 6" id="KW-0812">Transmembrane</keyword>